<feature type="region of interest" description="Disordered" evidence="1">
    <location>
        <begin position="38"/>
        <end position="65"/>
    </location>
</feature>
<dbReference type="RefSeq" id="XP_002837085.1">
    <property type="nucleotide sequence ID" value="XM_002837039.1"/>
</dbReference>
<feature type="compositionally biased region" description="Acidic residues" evidence="1">
    <location>
        <begin position="94"/>
        <end position="107"/>
    </location>
</feature>
<gene>
    <name evidence="2" type="ORF">GSTUM_00005061001</name>
</gene>
<evidence type="ECO:0000313" key="3">
    <source>
        <dbReference type="Proteomes" id="UP000006911"/>
    </source>
</evidence>
<dbReference type="EMBL" id="FN430064">
    <property type="protein sequence ID" value="CAZ81276.1"/>
    <property type="molecule type" value="Genomic_DNA"/>
</dbReference>
<name>D5G9T3_TUBMM</name>
<feature type="region of interest" description="Disordered" evidence="1">
    <location>
        <begin position="81"/>
        <end position="164"/>
    </location>
</feature>
<proteinExistence type="predicted"/>
<protein>
    <submittedName>
        <fullName evidence="2">(Perigord truffle) hypothetical protein</fullName>
    </submittedName>
</protein>
<dbReference type="AlphaFoldDB" id="D5G9T3"/>
<feature type="region of interest" description="Disordered" evidence="1">
    <location>
        <begin position="218"/>
        <end position="238"/>
    </location>
</feature>
<feature type="compositionally biased region" description="Basic residues" evidence="1">
    <location>
        <begin position="134"/>
        <end position="159"/>
    </location>
</feature>
<dbReference type="Proteomes" id="UP000006911">
    <property type="component" value="Unassembled WGS sequence"/>
</dbReference>
<organism evidence="2 3">
    <name type="scientific">Tuber melanosporum (strain Mel28)</name>
    <name type="common">Perigord black truffle</name>
    <dbReference type="NCBI Taxonomy" id="656061"/>
    <lineage>
        <taxon>Eukaryota</taxon>
        <taxon>Fungi</taxon>
        <taxon>Dikarya</taxon>
        <taxon>Ascomycota</taxon>
        <taxon>Pezizomycotina</taxon>
        <taxon>Pezizomycetes</taxon>
        <taxon>Pezizales</taxon>
        <taxon>Tuberaceae</taxon>
        <taxon>Tuber</taxon>
    </lineage>
</organism>
<dbReference type="KEGG" id="tml:GSTUM_00005061001"/>
<feature type="region of interest" description="Disordered" evidence="1">
    <location>
        <begin position="250"/>
        <end position="277"/>
    </location>
</feature>
<evidence type="ECO:0000313" key="2">
    <source>
        <dbReference type="EMBL" id="CAZ81276.1"/>
    </source>
</evidence>
<feature type="compositionally biased region" description="Polar residues" evidence="1">
    <location>
        <begin position="49"/>
        <end position="61"/>
    </location>
</feature>
<feature type="compositionally biased region" description="Pro residues" evidence="1">
    <location>
        <begin position="82"/>
        <end position="91"/>
    </location>
</feature>
<dbReference type="InParanoid" id="D5G9T3"/>
<feature type="compositionally biased region" description="Basic and acidic residues" evidence="1">
    <location>
        <begin position="108"/>
        <end position="127"/>
    </location>
</feature>
<accession>D5G9T3</accession>
<keyword evidence="3" id="KW-1185">Reference proteome</keyword>
<dbReference type="HOGENOM" id="CLU_1005406_0_0_1"/>
<feature type="compositionally biased region" description="Pro residues" evidence="1">
    <location>
        <begin position="261"/>
        <end position="277"/>
    </location>
</feature>
<evidence type="ECO:0000256" key="1">
    <source>
        <dbReference type="SAM" id="MobiDB-lite"/>
    </source>
</evidence>
<dbReference type="GeneID" id="9188519"/>
<sequence length="277" mass="30839">MSLSPNIHSDLPILLPITEDTENTDDQTLAFTRSNRRLHPPLKLPGLHFQTSPQPAETENPFSLRRPPQLPLPTIDEIAPHTVPPTEPPAMPEVADDLDPEPRDEDADAYREAQARFDQVHRTRHDPSTLSGRRVLKVPRVRKHQSSSARRERKIRSRSHSSDVDLLDGAVETYSREQRLGGYIPMQEEKLKAEPGSFRHGKASGPPANVPGILVECTGESRPVTPPRIDADTGRMDWCQQTPPHQTCLEECPMDWSGNSPPVPGVAPPPPPPPNIY</sequence>
<reference evidence="2 3" key="1">
    <citation type="journal article" date="2010" name="Nature">
        <title>Perigord black truffle genome uncovers evolutionary origins and mechanisms of symbiosis.</title>
        <authorList>
            <person name="Martin F."/>
            <person name="Kohler A."/>
            <person name="Murat C."/>
            <person name="Balestrini R."/>
            <person name="Coutinho P.M."/>
            <person name="Jaillon O."/>
            <person name="Montanini B."/>
            <person name="Morin E."/>
            <person name="Noel B."/>
            <person name="Percudani R."/>
            <person name="Porcel B."/>
            <person name="Rubini A."/>
            <person name="Amicucci A."/>
            <person name="Amselem J."/>
            <person name="Anthouard V."/>
            <person name="Arcioni S."/>
            <person name="Artiguenave F."/>
            <person name="Aury J.M."/>
            <person name="Ballario P."/>
            <person name="Bolchi A."/>
            <person name="Brenna A."/>
            <person name="Brun A."/>
            <person name="Buee M."/>
            <person name="Cantarel B."/>
            <person name="Chevalier G."/>
            <person name="Couloux A."/>
            <person name="Da Silva C."/>
            <person name="Denoeud F."/>
            <person name="Duplessis S."/>
            <person name="Ghignone S."/>
            <person name="Hilselberger B."/>
            <person name="Iotti M."/>
            <person name="Marcais B."/>
            <person name="Mello A."/>
            <person name="Miranda M."/>
            <person name="Pacioni G."/>
            <person name="Quesneville H."/>
            <person name="Riccioni C."/>
            <person name="Ruotolo R."/>
            <person name="Splivallo R."/>
            <person name="Stocchi V."/>
            <person name="Tisserant E."/>
            <person name="Viscomi A.R."/>
            <person name="Zambonelli A."/>
            <person name="Zampieri E."/>
            <person name="Henrissat B."/>
            <person name="Lebrun M.H."/>
            <person name="Paolocci F."/>
            <person name="Bonfante P."/>
            <person name="Ottonello S."/>
            <person name="Wincker P."/>
        </authorList>
    </citation>
    <scope>NUCLEOTIDE SEQUENCE [LARGE SCALE GENOMIC DNA]</scope>
    <source>
        <strain evidence="2 3">Mel28</strain>
    </source>
</reference>